<dbReference type="VEuPathDB" id="FungiDB:C7M61_003415"/>
<dbReference type="PROSITE" id="PS00138">
    <property type="entry name" value="SUBTILASE_SER"/>
    <property type="match status" value="1"/>
</dbReference>
<evidence type="ECO:0000256" key="3">
    <source>
        <dbReference type="ARBA" id="ARBA00022801"/>
    </source>
</evidence>
<dbReference type="InterPro" id="IPR050131">
    <property type="entry name" value="Peptidase_S8_subtilisin-like"/>
</dbReference>
<dbReference type="PROSITE" id="PS00137">
    <property type="entry name" value="SUBTILASE_HIS"/>
    <property type="match status" value="1"/>
</dbReference>
<dbReference type="Pfam" id="PF00082">
    <property type="entry name" value="Peptidase_S8"/>
    <property type="match status" value="1"/>
</dbReference>
<dbReference type="Pfam" id="PF05922">
    <property type="entry name" value="Inhibitor_I9"/>
    <property type="match status" value="1"/>
</dbReference>
<comment type="similarity">
    <text evidence="1 5 6">Belongs to the peptidase S8 family.</text>
</comment>
<sequence length="451" mass="48340">MHIRLILSLVLIQHAASMVIPLLDEVGLGSLFNREDASSNKPGNLKPRNGPAPLFRVSNAVTNRYIVVYNDEVTEEDVSSHNSWISSVAEKRDLTNEQDDDRKIEFFGLPHFRGYLGWFPENILKSIQDSPQIKYIEQDARVHMYDTSYQDDATWGLTRLSERGDNGSSDAFVYDSEAGSGVVAYVLDTGVRAWDGDFEGRAKYHKALAFPGIPVDMHGHGTHVAGTVGSKTWGVAKKVEIVGVGVLGPFGTGMNSDIIRGIEYAVKGHEENVKKSKKGFRGTAINLSIGGSALGALDAAVNAAIDAGVHVVAAAGNDNLDACDFSPSRADRVITVGAVDENDQKASFSNYGKCIDIHAPGVDIESVGLSTSPTLMSGTSMAAPHVTGLIAYFLSLQPGLGSEFSGDLVDPAEMKSRLLDYGTKNVLKGLSSDTVNLMAYNGAEDATEIWA</sequence>
<dbReference type="GO" id="GO:0004252">
    <property type="term" value="F:serine-type endopeptidase activity"/>
    <property type="evidence" value="ECO:0007669"/>
    <property type="project" value="UniProtKB-UniRule"/>
</dbReference>
<dbReference type="InterPro" id="IPR015500">
    <property type="entry name" value="Peptidase_S8_subtilisin-rel"/>
</dbReference>
<dbReference type="InterPro" id="IPR023827">
    <property type="entry name" value="Peptidase_S8_Asp-AS"/>
</dbReference>
<feature type="domain" description="Inhibitor I9" evidence="9">
    <location>
        <begin position="64"/>
        <end position="144"/>
    </location>
</feature>
<evidence type="ECO:0000256" key="5">
    <source>
        <dbReference type="PROSITE-ProRule" id="PRU01240"/>
    </source>
</evidence>
<dbReference type="PRINTS" id="PR00723">
    <property type="entry name" value="SUBTILISIN"/>
</dbReference>
<name>A0A2P7YP28_9ASCO</name>
<evidence type="ECO:0000256" key="4">
    <source>
        <dbReference type="ARBA" id="ARBA00022825"/>
    </source>
</evidence>
<keyword evidence="3 5" id="KW-0378">Hydrolase</keyword>
<dbReference type="PROSITE" id="PS00136">
    <property type="entry name" value="SUBTILASE_ASP"/>
    <property type="match status" value="1"/>
</dbReference>
<proteinExistence type="inferred from homology"/>
<dbReference type="GO" id="GO:0006508">
    <property type="term" value="P:proteolysis"/>
    <property type="evidence" value="ECO:0007669"/>
    <property type="project" value="UniProtKB-KW"/>
</dbReference>
<dbReference type="InterPro" id="IPR023828">
    <property type="entry name" value="Peptidase_S8_Ser-AS"/>
</dbReference>
<evidence type="ECO:0008006" key="12">
    <source>
        <dbReference type="Google" id="ProtNLM"/>
    </source>
</evidence>
<dbReference type="InterPro" id="IPR000209">
    <property type="entry name" value="Peptidase_S8/S53_dom"/>
</dbReference>
<evidence type="ECO:0000256" key="6">
    <source>
        <dbReference type="RuleBase" id="RU003355"/>
    </source>
</evidence>
<dbReference type="InterPro" id="IPR034193">
    <property type="entry name" value="PCSK9_ProteinaseK-like"/>
</dbReference>
<protein>
    <recommendedName>
        <fullName evidence="12">Peptidase S8/S53 domain-containing protein</fullName>
    </recommendedName>
</protein>
<dbReference type="RefSeq" id="XP_024713242.1">
    <property type="nucleotide sequence ID" value="XM_024858755.1"/>
</dbReference>
<dbReference type="Gene3D" id="3.30.70.80">
    <property type="entry name" value="Peptidase S8 propeptide/proteinase inhibitor I9"/>
    <property type="match status" value="1"/>
</dbReference>
<feature type="active site" description="Charge relay system" evidence="5">
    <location>
        <position position="220"/>
    </location>
</feature>
<feature type="chain" id="PRO_5015161154" description="Peptidase S8/S53 domain-containing protein" evidence="7">
    <location>
        <begin position="18"/>
        <end position="451"/>
    </location>
</feature>
<dbReference type="EMBL" id="PYFQ01000008">
    <property type="protein sequence ID" value="PSK37707.1"/>
    <property type="molecule type" value="Genomic_DNA"/>
</dbReference>
<evidence type="ECO:0000313" key="10">
    <source>
        <dbReference type="EMBL" id="PSK37707.1"/>
    </source>
</evidence>
<dbReference type="SUPFAM" id="SSF52743">
    <property type="entry name" value="Subtilisin-like"/>
    <property type="match status" value="1"/>
</dbReference>
<dbReference type="InterPro" id="IPR022398">
    <property type="entry name" value="Peptidase_S8_His-AS"/>
</dbReference>
<keyword evidence="4 5" id="KW-0720">Serine protease</keyword>
<accession>A0A2P7YP28</accession>
<dbReference type="PROSITE" id="PS51892">
    <property type="entry name" value="SUBTILASE"/>
    <property type="match status" value="1"/>
</dbReference>
<dbReference type="AlphaFoldDB" id="A0A2P7YP28"/>
<keyword evidence="2 5" id="KW-0645">Protease</keyword>
<dbReference type="InterPro" id="IPR037045">
    <property type="entry name" value="S8pro/Inhibitor_I9_sf"/>
</dbReference>
<keyword evidence="7" id="KW-0732">Signal</keyword>
<feature type="domain" description="Peptidase S8/S53" evidence="8">
    <location>
        <begin position="179"/>
        <end position="416"/>
    </location>
</feature>
<reference evidence="10 11" key="1">
    <citation type="submission" date="2018-03" db="EMBL/GenBank/DDBJ databases">
        <title>Candida pseudohaemulonii genome assembly and annotation.</title>
        <authorList>
            <person name="Munoz J.F."/>
            <person name="Gade L.G."/>
            <person name="Chow N.A."/>
            <person name="Litvintseva A.P."/>
            <person name="Loparev V.N."/>
            <person name="Cuomo C.A."/>
        </authorList>
    </citation>
    <scope>NUCLEOTIDE SEQUENCE [LARGE SCALE GENOMIC DNA]</scope>
    <source>
        <strain evidence="10 11">B12108</strain>
    </source>
</reference>
<evidence type="ECO:0000313" key="11">
    <source>
        <dbReference type="Proteomes" id="UP000241107"/>
    </source>
</evidence>
<evidence type="ECO:0000256" key="2">
    <source>
        <dbReference type="ARBA" id="ARBA00022670"/>
    </source>
</evidence>
<dbReference type="OrthoDB" id="206201at2759"/>
<feature type="signal peptide" evidence="7">
    <location>
        <begin position="1"/>
        <end position="17"/>
    </location>
</feature>
<evidence type="ECO:0000256" key="7">
    <source>
        <dbReference type="SAM" id="SignalP"/>
    </source>
</evidence>
<gene>
    <name evidence="10" type="ORF">C7M61_003415</name>
</gene>
<dbReference type="InterPro" id="IPR036852">
    <property type="entry name" value="Peptidase_S8/S53_dom_sf"/>
</dbReference>
<dbReference type="STRING" id="418784.A0A2P7YP28"/>
<dbReference type="FunFam" id="3.40.50.200:FF:000007">
    <property type="entry name" value="Subtilisin-like serine protease"/>
    <property type="match status" value="1"/>
</dbReference>
<feature type="active site" description="Charge relay system" evidence="5">
    <location>
        <position position="380"/>
    </location>
</feature>
<keyword evidence="11" id="KW-1185">Reference proteome</keyword>
<dbReference type="GeneID" id="36566804"/>
<dbReference type="Proteomes" id="UP000241107">
    <property type="component" value="Unassembled WGS sequence"/>
</dbReference>
<organism evidence="10 11">
    <name type="scientific">Candidozyma pseudohaemuli</name>
    <dbReference type="NCBI Taxonomy" id="418784"/>
    <lineage>
        <taxon>Eukaryota</taxon>
        <taxon>Fungi</taxon>
        <taxon>Dikarya</taxon>
        <taxon>Ascomycota</taxon>
        <taxon>Saccharomycotina</taxon>
        <taxon>Pichiomycetes</taxon>
        <taxon>Metschnikowiaceae</taxon>
        <taxon>Candidozyma</taxon>
    </lineage>
</organism>
<evidence type="ECO:0000259" key="8">
    <source>
        <dbReference type="Pfam" id="PF00082"/>
    </source>
</evidence>
<dbReference type="PANTHER" id="PTHR43806">
    <property type="entry name" value="PEPTIDASE S8"/>
    <property type="match status" value="1"/>
</dbReference>
<dbReference type="PANTHER" id="PTHR43806:SF11">
    <property type="entry name" value="CEREVISIN-RELATED"/>
    <property type="match status" value="1"/>
</dbReference>
<comment type="caution">
    <text evidence="10">The sequence shown here is derived from an EMBL/GenBank/DDBJ whole genome shotgun (WGS) entry which is preliminary data.</text>
</comment>
<dbReference type="Gene3D" id="3.40.50.200">
    <property type="entry name" value="Peptidase S8/S53 domain"/>
    <property type="match status" value="1"/>
</dbReference>
<dbReference type="InterPro" id="IPR010259">
    <property type="entry name" value="S8pro/Inhibitor_I9"/>
</dbReference>
<evidence type="ECO:0000259" key="9">
    <source>
        <dbReference type="Pfam" id="PF05922"/>
    </source>
</evidence>
<dbReference type="SUPFAM" id="SSF54897">
    <property type="entry name" value="Protease propeptides/inhibitors"/>
    <property type="match status" value="1"/>
</dbReference>
<feature type="active site" description="Charge relay system" evidence="5">
    <location>
        <position position="188"/>
    </location>
</feature>
<dbReference type="CDD" id="cd04077">
    <property type="entry name" value="Peptidases_S8_PCSK9_ProteinaseK_like"/>
    <property type="match status" value="1"/>
</dbReference>
<evidence type="ECO:0000256" key="1">
    <source>
        <dbReference type="ARBA" id="ARBA00011073"/>
    </source>
</evidence>